<evidence type="ECO:0000259" key="8">
    <source>
        <dbReference type="Pfam" id="PF16332"/>
    </source>
</evidence>
<evidence type="ECO:0000256" key="3">
    <source>
        <dbReference type="ARBA" id="ARBA00022729"/>
    </source>
</evidence>
<name>A0A1F5YY76_9BACT</name>
<keyword evidence="7" id="KW-0413">Isomerase</keyword>
<dbReference type="GO" id="GO:0047757">
    <property type="term" value="F:chondroitin-glucuronate 5-epimerase activity"/>
    <property type="evidence" value="ECO:0007669"/>
    <property type="project" value="TreeGrafter"/>
</dbReference>
<dbReference type="InterPro" id="IPR032518">
    <property type="entry name" value="HepII_N"/>
</dbReference>
<gene>
    <name evidence="9" type="ORF">A3F83_02160</name>
</gene>
<keyword evidence="2" id="KW-0812">Transmembrane</keyword>
<dbReference type="AlphaFoldDB" id="A0A1F5YY76"/>
<dbReference type="PROSITE" id="PS51257">
    <property type="entry name" value="PROKAR_LIPOPROTEIN"/>
    <property type="match status" value="1"/>
</dbReference>
<evidence type="ECO:0000313" key="9">
    <source>
        <dbReference type="EMBL" id="OGG05149.1"/>
    </source>
</evidence>
<comment type="subcellular location">
    <subcellularLocation>
        <location evidence="1">Membrane</location>
        <topology evidence="1">Multi-pass membrane protein</topology>
    </subcellularLocation>
</comment>
<dbReference type="Proteomes" id="UP000179129">
    <property type="component" value="Unassembled WGS sequence"/>
</dbReference>
<evidence type="ECO:0000256" key="6">
    <source>
        <dbReference type="ARBA" id="ARBA00023180"/>
    </source>
</evidence>
<feature type="domain" description="Heparinase II N-terminal" evidence="8">
    <location>
        <begin position="100"/>
        <end position="291"/>
    </location>
</feature>
<evidence type="ECO:0000313" key="10">
    <source>
        <dbReference type="Proteomes" id="UP000179129"/>
    </source>
</evidence>
<dbReference type="SUPFAM" id="SSF48230">
    <property type="entry name" value="Chondroitin AC/alginate lyase"/>
    <property type="match status" value="1"/>
</dbReference>
<sequence length="796" mass="89622">MVFAKRIIFLSVLLVLSACGRVKEPSGLAPADRERLKMLGNPHPRLLVTVESQEKLKSAIQSSHQWLWERFLQDLPEDLASAEKPLPGELDRGVADLAPRLCFAWLITGDPAHLQAAKSHLLKLAQSQPWDPENDLIHGHLLQGIALAYDWLYPVLSQEERALVAGRLGQEAESEYQRMTTGRVWYHNQYFQNHGISNFCGLSYASAALWGENDSAWKWLENCEKFMAKVYETLPKDGTSLEGLSYGAYDFEYILRFAELSKSLLGRDYYDTPGLKEMPAWYLHSLVPAPTEAEWAVTFGDAPRHSNWHGPEPQLFLAAAKYRDPQAQWLARFLINLRESGLASASFWAILWYDPEVEPADPATFPTFHHFTENDQVMMRSSWTDPQAMLVGLKCGPFMGKTYSKTAEWDWGTNHQDPDAGSFQICAYGQYLAIDPLYTSFKRTSNHNTVLIKGQGQLGGDVQWMGVAECLEFKHYPEILYADSIPAGEFEKNGREMFAAAYDYVVGDVTRAYHPALGLKKFLRHYLFIKPDILIVADDIELDSAGVLCTFASNELEVSGGLDHSREGYVVGKEGEAYTLFNGKPGKYKITANYLDNFPGAGSYSLAVDGKTIHSWKTDSPETDNILIVSPEVELAHGSRISFLGTELPHNFRLIKMTAFSTEVTSDPTVEWLLHVDPLAEVNKNSGRFEASLGEAVLEVFPVIGRVLPPSEKWERFPILRPHERIRETNRLVVPAKVDNSKAMNVVLLRARGKSEPGINRISANGDNGLINLSWEIKDKKTAFDWDLQNRKIEFK</sequence>
<dbReference type="Gene3D" id="2.70.98.70">
    <property type="match status" value="1"/>
</dbReference>
<dbReference type="GO" id="GO:0016020">
    <property type="term" value="C:membrane"/>
    <property type="evidence" value="ECO:0007669"/>
    <property type="project" value="UniProtKB-SubCell"/>
</dbReference>
<evidence type="ECO:0000256" key="2">
    <source>
        <dbReference type="ARBA" id="ARBA00022692"/>
    </source>
</evidence>
<dbReference type="EMBL" id="MFIX01000086">
    <property type="protein sequence ID" value="OGG05149.1"/>
    <property type="molecule type" value="Genomic_DNA"/>
</dbReference>
<accession>A0A1F5YY76</accession>
<evidence type="ECO:0000256" key="4">
    <source>
        <dbReference type="ARBA" id="ARBA00022989"/>
    </source>
</evidence>
<keyword evidence="6" id="KW-0325">Glycoprotein</keyword>
<dbReference type="Gene3D" id="1.50.10.100">
    <property type="entry name" value="Chondroitin AC/alginate lyase"/>
    <property type="match status" value="1"/>
</dbReference>
<keyword evidence="5" id="KW-0472">Membrane</keyword>
<evidence type="ECO:0000256" key="1">
    <source>
        <dbReference type="ARBA" id="ARBA00004141"/>
    </source>
</evidence>
<proteinExistence type="predicted"/>
<keyword evidence="4" id="KW-1133">Transmembrane helix</keyword>
<dbReference type="PANTHER" id="PTHR15532">
    <property type="match status" value="1"/>
</dbReference>
<dbReference type="Pfam" id="PF16332">
    <property type="entry name" value="DUF4962"/>
    <property type="match status" value="1"/>
</dbReference>
<evidence type="ECO:0000256" key="7">
    <source>
        <dbReference type="ARBA" id="ARBA00023235"/>
    </source>
</evidence>
<dbReference type="InterPro" id="IPR052447">
    <property type="entry name" value="Dermatan-Sulfate_Isomerase"/>
</dbReference>
<comment type="caution">
    <text evidence="9">The sequence shown here is derived from an EMBL/GenBank/DDBJ whole genome shotgun (WGS) entry which is preliminary data.</text>
</comment>
<evidence type="ECO:0000256" key="5">
    <source>
        <dbReference type="ARBA" id="ARBA00023136"/>
    </source>
</evidence>
<dbReference type="InterPro" id="IPR008929">
    <property type="entry name" value="Chondroitin_lyas"/>
</dbReference>
<keyword evidence="3" id="KW-0732">Signal</keyword>
<organism evidence="9 10">
    <name type="scientific">Candidatus Glassbacteria bacterium RIFCSPLOWO2_12_FULL_58_11</name>
    <dbReference type="NCBI Taxonomy" id="1817867"/>
    <lineage>
        <taxon>Bacteria</taxon>
        <taxon>Candidatus Glassiibacteriota</taxon>
    </lineage>
</organism>
<protein>
    <recommendedName>
        <fullName evidence="8">Heparinase II N-terminal domain-containing protein</fullName>
    </recommendedName>
</protein>
<dbReference type="PANTHER" id="PTHR15532:SF5">
    <property type="entry name" value="SULFOTRANSFERASE DOMAIN-CONTAINING PROTEIN"/>
    <property type="match status" value="1"/>
</dbReference>
<dbReference type="STRING" id="1817867.A3F83_02160"/>
<reference evidence="9 10" key="1">
    <citation type="journal article" date="2016" name="Nat. Commun.">
        <title>Thousands of microbial genomes shed light on interconnected biogeochemical processes in an aquifer system.</title>
        <authorList>
            <person name="Anantharaman K."/>
            <person name="Brown C.T."/>
            <person name="Hug L.A."/>
            <person name="Sharon I."/>
            <person name="Castelle C.J."/>
            <person name="Probst A.J."/>
            <person name="Thomas B.C."/>
            <person name="Singh A."/>
            <person name="Wilkins M.J."/>
            <person name="Karaoz U."/>
            <person name="Brodie E.L."/>
            <person name="Williams K.H."/>
            <person name="Hubbard S.S."/>
            <person name="Banfield J.F."/>
        </authorList>
    </citation>
    <scope>NUCLEOTIDE SEQUENCE [LARGE SCALE GENOMIC DNA]</scope>
</reference>